<dbReference type="InterPro" id="IPR003594">
    <property type="entry name" value="HATPase_dom"/>
</dbReference>
<organism evidence="7 8">
    <name type="scientific">Inquilinus limosus MP06</name>
    <dbReference type="NCBI Taxonomy" id="1398085"/>
    <lineage>
        <taxon>Bacteria</taxon>
        <taxon>Pseudomonadati</taxon>
        <taxon>Pseudomonadota</taxon>
        <taxon>Alphaproteobacteria</taxon>
        <taxon>Rhodospirillales</taxon>
        <taxon>Rhodospirillaceae</taxon>
        <taxon>Inquilinus</taxon>
    </lineage>
</organism>
<dbReference type="PROSITE" id="PS50109">
    <property type="entry name" value="HIS_KIN"/>
    <property type="match status" value="1"/>
</dbReference>
<dbReference type="Gene3D" id="3.40.50.2300">
    <property type="match status" value="2"/>
</dbReference>
<dbReference type="SUPFAM" id="SSF55874">
    <property type="entry name" value="ATPase domain of HSP90 chaperone/DNA topoisomerase II/histidine kinase"/>
    <property type="match status" value="1"/>
</dbReference>
<dbReference type="InterPro" id="IPR001789">
    <property type="entry name" value="Sig_transdc_resp-reg_receiver"/>
</dbReference>
<dbReference type="CDD" id="cd00082">
    <property type="entry name" value="HisKA"/>
    <property type="match status" value="1"/>
</dbReference>
<gene>
    <name evidence="7" type="ORF">P409_16810</name>
</gene>
<feature type="domain" description="Histidine kinase" evidence="5">
    <location>
        <begin position="192"/>
        <end position="416"/>
    </location>
</feature>
<feature type="domain" description="Response regulatory" evidence="6">
    <location>
        <begin position="8"/>
        <end position="129"/>
    </location>
</feature>
<evidence type="ECO:0000313" key="7">
    <source>
        <dbReference type="EMBL" id="KGM33255.1"/>
    </source>
</evidence>
<dbReference type="Pfam" id="PF02518">
    <property type="entry name" value="HATPase_c"/>
    <property type="match status" value="1"/>
</dbReference>
<dbReference type="SUPFAM" id="SSF47384">
    <property type="entry name" value="Homodimeric domain of signal transducing histidine kinase"/>
    <property type="match status" value="1"/>
</dbReference>
<dbReference type="InterPro" id="IPR004358">
    <property type="entry name" value="Sig_transdc_His_kin-like_C"/>
</dbReference>
<evidence type="ECO:0000259" key="5">
    <source>
        <dbReference type="PROSITE" id="PS50109"/>
    </source>
</evidence>
<evidence type="ECO:0000256" key="2">
    <source>
        <dbReference type="ARBA" id="ARBA00012438"/>
    </source>
</evidence>
<proteinExistence type="predicted"/>
<dbReference type="Gene3D" id="3.30.565.10">
    <property type="entry name" value="Histidine kinase-like ATPase, C-terminal domain"/>
    <property type="match status" value="1"/>
</dbReference>
<dbReference type="InterPro" id="IPR003661">
    <property type="entry name" value="HisK_dim/P_dom"/>
</dbReference>
<dbReference type="Pfam" id="PF00072">
    <property type="entry name" value="Response_reg"/>
    <property type="match status" value="1"/>
</dbReference>
<comment type="caution">
    <text evidence="4">Lacks conserved residue(s) required for the propagation of feature annotation.</text>
</comment>
<dbReference type="SMART" id="SM00387">
    <property type="entry name" value="HATPase_c"/>
    <property type="match status" value="1"/>
</dbReference>
<dbReference type="Proteomes" id="UP000029995">
    <property type="component" value="Unassembled WGS sequence"/>
</dbReference>
<dbReference type="PROSITE" id="PS50110">
    <property type="entry name" value="RESPONSE_REGULATORY"/>
    <property type="match status" value="2"/>
</dbReference>
<feature type="modified residue" description="4-aspartylphosphate" evidence="4">
    <location>
        <position position="487"/>
    </location>
</feature>
<evidence type="ECO:0000256" key="4">
    <source>
        <dbReference type="PROSITE-ProRule" id="PRU00169"/>
    </source>
</evidence>
<keyword evidence="3 4" id="KW-0597">Phosphoprotein</keyword>
<sequence>MSAPSVERALILAPQGRDAQVAGGILREASVQVEICRDLAHLLAEIRRGAELAILTEEALAGVDVAPLTRWVSSQPPWSDFPFVVLTRHGGGLERNPTAARMTGLLGNVAFLERPFHPTTLVSVVQTALRGRQRQYEARRLNEHLESRVQERTAELAAANRQLLAQIDERERVESTLRQMQRLEAVGQLTSGVAHDFNNLLTVILGNISFLERGLAQAGLDGAMERRLGYMRIAAERGAKLTDQLLAFSRRQRLEPRIIDLNVLLRDMHDLLQSTMGGRIRIETRATDGLWLALADPTQIELAVLNLAINARDAMESGGTLSVTTANVTRGPPASPEQPAAGDYVEICVRDTGTGMTEEVRAKALEPFFTTKEVGKGSGLGLSQVLGFAKQSGGGVSIDTAPGQGTAICIYLPRTREAAVAPDGLPAAASATVRAARILVVDDDNAVREITAAMLRELGHSVLEAGSGGAALELLESEPGIQLMVVDFAMPGMNGAELARHARQRRPGLPLLFVTGFVDRAALAGIADAQILGKPFGNEDLSRKIASVLPGETSAPKS</sequence>
<dbReference type="AlphaFoldDB" id="A0A0A0D5B7"/>
<comment type="caution">
    <text evidence="7">The sequence shown here is derived from an EMBL/GenBank/DDBJ whole genome shotgun (WGS) entry which is preliminary data.</text>
</comment>
<protein>
    <recommendedName>
        <fullName evidence="2">histidine kinase</fullName>
        <ecNumber evidence="2">2.7.13.3</ecNumber>
    </recommendedName>
</protein>
<dbReference type="SUPFAM" id="SSF52172">
    <property type="entry name" value="CheY-like"/>
    <property type="match status" value="2"/>
</dbReference>
<evidence type="ECO:0000313" key="8">
    <source>
        <dbReference type="Proteomes" id="UP000029995"/>
    </source>
</evidence>
<dbReference type="Gene3D" id="1.10.287.130">
    <property type="match status" value="1"/>
</dbReference>
<dbReference type="EC" id="2.7.13.3" evidence="2"/>
<dbReference type="PANTHER" id="PTHR43065">
    <property type="entry name" value="SENSOR HISTIDINE KINASE"/>
    <property type="match status" value="1"/>
</dbReference>
<dbReference type="GO" id="GO:0000155">
    <property type="term" value="F:phosphorelay sensor kinase activity"/>
    <property type="evidence" value="ECO:0007669"/>
    <property type="project" value="InterPro"/>
</dbReference>
<comment type="catalytic activity">
    <reaction evidence="1">
        <text>ATP + protein L-histidine = ADP + protein N-phospho-L-histidine.</text>
        <dbReference type="EC" id="2.7.13.3"/>
    </reaction>
</comment>
<dbReference type="InterPro" id="IPR005467">
    <property type="entry name" value="His_kinase_dom"/>
</dbReference>
<dbReference type="RefSeq" id="WP_034839697.1">
    <property type="nucleotide sequence ID" value="NZ_JANX01000205.1"/>
</dbReference>
<dbReference type="Pfam" id="PF00512">
    <property type="entry name" value="HisKA"/>
    <property type="match status" value="1"/>
</dbReference>
<accession>A0A0A0D5B7</accession>
<dbReference type="SMART" id="SM00388">
    <property type="entry name" value="HisKA"/>
    <property type="match status" value="1"/>
</dbReference>
<name>A0A0A0D5B7_9PROT</name>
<dbReference type="InterPro" id="IPR036097">
    <property type="entry name" value="HisK_dim/P_sf"/>
</dbReference>
<dbReference type="EMBL" id="JANX01000205">
    <property type="protein sequence ID" value="KGM33255.1"/>
    <property type="molecule type" value="Genomic_DNA"/>
</dbReference>
<reference evidence="7 8" key="1">
    <citation type="submission" date="2014-01" db="EMBL/GenBank/DDBJ databases">
        <title>Genome sequence determination for a cystic fibrosis isolate, Inquilinus limosus.</title>
        <authorList>
            <person name="Pino M."/>
            <person name="Di Conza J."/>
            <person name="Gutkind G."/>
        </authorList>
    </citation>
    <scope>NUCLEOTIDE SEQUENCE [LARGE SCALE GENOMIC DNA]</scope>
    <source>
        <strain evidence="7 8">MP06</strain>
    </source>
</reference>
<evidence type="ECO:0000259" key="6">
    <source>
        <dbReference type="PROSITE" id="PS50110"/>
    </source>
</evidence>
<dbReference type="PRINTS" id="PR00344">
    <property type="entry name" value="BCTRLSENSOR"/>
</dbReference>
<feature type="domain" description="Response regulatory" evidence="6">
    <location>
        <begin position="437"/>
        <end position="549"/>
    </location>
</feature>
<evidence type="ECO:0000256" key="1">
    <source>
        <dbReference type="ARBA" id="ARBA00000085"/>
    </source>
</evidence>
<dbReference type="InterPro" id="IPR011006">
    <property type="entry name" value="CheY-like_superfamily"/>
</dbReference>
<dbReference type="InterPro" id="IPR036890">
    <property type="entry name" value="HATPase_C_sf"/>
</dbReference>
<dbReference type="SMART" id="SM00448">
    <property type="entry name" value="REC"/>
    <property type="match status" value="1"/>
</dbReference>
<dbReference type="OrthoDB" id="9796100at2"/>
<evidence type="ECO:0000256" key="3">
    <source>
        <dbReference type="ARBA" id="ARBA00022553"/>
    </source>
</evidence>
<dbReference type="PANTHER" id="PTHR43065:SF49">
    <property type="entry name" value="HISTIDINE KINASE"/>
    <property type="match status" value="1"/>
</dbReference>